<sequence length="133" mass="15055">MPLRVNMTSSGQFPVSPCLPVLSQGDNMTNPRFIVVRETKGRRYSHGFASSNQRYLWRLQRLQRLQRLRYPEDCGFSNAADARLHDAFPKLEPNPNRGSFQKERAKACAAKSLAAHQSLSGRVRPGPCTRGER</sequence>
<dbReference type="HOGENOM" id="CLU_1906154_0_0_1"/>
<organism evidence="1 2">
    <name type="scientific">Ajellomyces capsulatus (strain H143)</name>
    <name type="common">Darling's disease fungus</name>
    <name type="synonym">Histoplasma capsulatum</name>
    <dbReference type="NCBI Taxonomy" id="544712"/>
    <lineage>
        <taxon>Eukaryota</taxon>
        <taxon>Fungi</taxon>
        <taxon>Dikarya</taxon>
        <taxon>Ascomycota</taxon>
        <taxon>Pezizomycotina</taxon>
        <taxon>Eurotiomycetes</taxon>
        <taxon>Eurotiomycetidae</taxon>
        <taxon>Onygenales</taxon>
        <taxon>Ajellomycetaceae</taxon>
        <taxon>Histoplasma</taxon>
    </lineage>
</organism>
<evidence type="ECO:0000313" key="2">
    <source>
        <dbReference type="Proteomes" id="UP000002624"/>
    </source>
</evidence>
<dbReference type="OMA" id="RYPEDCG"/>
<dbReference type="Proteomes" id="UP000002624">
    <property type="component" value="Unassembled WGS sequence"/>
</dbReference>
<reference evidence="2" key="1">
    <citation type="submission" date="2009-05" db="EMBL/GenBank/DDBJ databases">
        <title>The genome sequence of Ajellomyces capsulatus strain H143.</title>
        <authorList>
            <person name="Champion M."/>
            <person name="Cuomo C.A."/>
            <person name="Ma L.-J."/>
            <person name="Henn M.R."/>
            <person name="Sil A."/>
            <person name="Goldman B."/>
            <person name="Young S.K."/>
            <person name="Kodira C.D."/>
            <person name="Zeng Q."/>
            <person name="Koehrsen M."/>
            <person name="Alvarado L."/>
            <person name="Berlin A.M."/>
            <person name="Borenstein D."/>
            <person name="Chen Z."/>
            <person name="Engels R."/>
            <person name="Freedman E."/>
            <person name="Gellesch M."/>
            <person name="Goldberg J."/>
            <person name="Griggs A."/>
            <person name="Gujja S."/>
            <person name="Heiman D.I."/>
            <person name="Hepburn T.A."/>
            <person name="Howarth C."/>
            <person name="Jen D."/>
            <person name="Larson L."/>
            <person name="Lewis B."/>
            <person name="Mehta T."/>
            <person name="Park D."/>
            <person name="Pearson M."/>
            <person name="Roberts A."/>
            <person name="Saif S."/>
            <person name="Shea T.D."/>
            <person name="Shenoy N."/>
            <person name="Sisk P."/>
            <person name="Stolte C."/>
            <person name="Sykes S."/>
            <person name="Walk T."/>
            <person name="White J."/>
            <person name="Yandava C."/>
            <person name="Klein B."/>
            <person name="McEwen J.G."/>
            <person name="Puccia R."/>
            <person name="Goldman G.H."/>
            <person name="Felipe M.S."/>
            <person name="Nino-Vega G."/>
            <person name="San-Blas G."/>
            <person name="Taylor J.W."/>
            <person name="Mendoza L."/>
            <person name="Galagan J.E."/>
            <person name="Nusbaum C."/>
            <person name="Birren B.W."/>
        </authorList>
    </citation>
    <scope>NUCLEOTIDE SEQUENCE [LARGE SCALE GENOMIC DNA]</scope>
    <source>
        <strain evidence="2">H143</strain>
    </source>
</reference>
<proteinExistence type="predicted"/>
<dbReference type="EMBL" id="GG692419">
    <property type="protein sequence ID" value="EER45875.1"/>
    <property type="molecule type" value="Genomic_DNA"/>
</dbReference>
<gene>
    <name evidence="1" type="ORF">HCDG_01454</name>
</gene>
<accession>C6H4T7</accession>
<evidence type="ECO:0000313" key="1">
    <source>
        <dbReference type="EMBL" id="EER45875.1"/>
    </source>
</evidence>
<name>C6H4T7_AJECH</name>
<dbReference type="AlphaFoldDB" id="C6H4T7"/>
<protein>
    <submittedName>
        <fullName evidence="1">Uncharacterized protein</fullName>
    </submittedName>
</protein>
<dbReference type="VEuPathDB" id="FungiDB:HCDG_01454"/>